<keyword evidence="2" id="KW-0732">Signal</keyword>
<reference evidence="3 4" key="2">
    <citation type="submission" date="2018-11" db="EMBL/GenBank/DDBJ databases">
        <authorList>
            <consortium name="Pathogen Informatics"/>
        </authorList>
    </citation>
    <scope>NUCLEOTIDE SEQUENCE [LARGE SCALE GENOMIC DNA]</scope>
    <source>
        <strain evidence="3 4">MHpl1</strain>
    </source>
</reference>
<feature type="compositionally biased region" description="Pro residues" evidence="1">
    <location>
        <begin position="112"/>
        <end position="122"/>
    </location>
</feature>
<protein>
    <submittedName>
        <fullName evidence="5">Secreted protein</fullName>
    </submittedName>
</protein>
<feature type="signal peptide" evidence="2">
    <location>
        <begin position="1"/>
        <end position="17"/>
    </location>
</feature>
<name>A0A0N4X1C1_HAEPC</name>
<gene>
    <name evidence="3" type="ORF">HPLM_LOCUS18101</name>
</gene>
<evidence type="ECO:0000313" key="3">
    <source>
        <dbReference type="EMBL" id="VDO68954.1"/>
    </source>
</evidence>
<reference evidence="5" key="1">
    <citation type="submission" date="2017-02" db="UniProtKB">
        <authorList>
            <consortium name="WormBaseParasite"/>
        </authorList>
    </citation>
    <scope>IDENTIFICATION</scope>
</reference>
<sequence length="132" mass="13612">MISQLSLLSSLVALAAAQLCPPACLQTFNTGCGGCSGIRAYRLPPPPMVMMMPPPPLIRPIYNPCGGLPCAPQTQYIPPCGGGGCGNVGQQATYGIPDPIITESGRVIQAPFQPPPSLPPPGVQQTNYSPGK</sequence>
<dbReference type="OMA" id="CAPQTQY"/>
<feature type="chain" id="PRO_5043124275" evidence="2">
    <location>
        <begin position="18"/>
        <end position="132"/>
    </location>
</feature>
<dbReference type="EMBL" id="UZAF01020336">
    <property type="protein sequence ID" value="VDO68954.1"/>
    <property type="molecule type" value="Genomic_DNA"/>
</dbReference>
<evidence type="ECO:0000313" key="4">
    <source>
        <dbReference type="Proteomes" id="UP000268014"/>
    </source>
</evidence>
<evidence type="ECO:0000256" key="1">
    <source>
        <dbReference type="SAM" id="MobiDB-lite"/>
    </source>
</evidence>
<accession>A0A0N4X1C1</accession>
<evidence type="ECO:0000256" key="2">
    <source>
        <dbReference type="SAM" id="SignalP"/>
    </source>
</evidence>
<proteinExistence type="predicted"/>
<keyword evidence="4" id="KW-1185">Reference proteome</keyword>
<dbReference type="Proteomes" id="UP000268014">
    <property type="component" value="Unassembled WGS sequence"/>
</dbReference>
<organism evidence="5">
    <name type="scientific">Haemonchus placei</name>
    <name type="common">Barber's pole worm</name>
    <dbReference type="NCBI Taxonomy" id="6290"/>
    <lineage>
        <taxon>Eukaryota</taxon>
        <taxon>Metazoa</taxon>
        <taxon>Ecdysozoa</taxon>
        <taxon>Nematoda</taxon>
        <taxon>Chromadorea</taxon>
        <taxon>Rhabditida</taxon>
        <taxon>Rhabditina</taxon>
        <taxon>Rhabditomorpha</taxon>
        <taxon>Strongyloidea</taxon>
        <taxon>Trichostrongylidae</taxon>
        <taxon>Haemonchus</taxon>
    </lineage>
</organism>
<feature type="region of interest" description="Disordered" evidence="1">
    <location>
        <begin position="105"/>
        <end position="132"/>
    </location>
</feature>
<dbReference type="WBParaSite" id="HPLM_0001810901-mRNA-1">
    <property type="protein sequence ID" value="HPLM_0001810901-mRNA-1"/>
    <property type="gene ID" value="HPLM_0001810901"/>
</dbReference>
<evidence type="ECO:0000313" key="5">
    <source>
        <dbReference type="WBParaSite" id="HPLM_0001810901-mRNA-1"/>
    </source>
</evidence>
<dbReference type="AlphaFoldDB" id="A0A0N4X1C1"/>